<keyword evidence="2" id="KW-1185">Reference proteome</keyword>
<dbReference type="SUPFAM" id="SSF57903">
    <property type="entry name" value="FYVE/PHD zinc finger"/>
    <property type="match status" value="1"/>
</dbReference>
<sequence>MSSQNNEEPICSICNILIHDLKYAICDSCKRPNHYKCAVLSTTEQRCLELKVSRRVKFYCDDCEKGLQVLPQVLSTLSALKLEINSLRDAFSKQIQDVTKQAAPLPENQSNQLEEMIEEYTDRQRRKKNLIFIDINESDSCDVEVRRKTDLDQVIQVLISITNEQPIINSTHRLGKKLENKTRPLKVIFQNPDIALSILKRKHLYNGTVRIFSDKTPKQRDYLNQLKLELDRLNSIEGSHEKTIKYINGTPKIIDLHPQKTQTKN</sequence>
<evidence type="ECO:0000313" key="1">
    <source>
        <dbReference type="EMBL" id="KAK7793094.1"/>
    </source>
</evidence>
<dbReference type="InterPro" id="IPR013083">
    <property type="entry name" value="Znf_RING/FYVE/PHD"/>
</dbReference>
<dbReference type="Gene3D" id="3.30.40.10">
    <property type="entry name" value="Zinc/RING finger domain, C3HC4 (zinc finger)"/>
    <property type="match status" value="1"/>
</dbReference>
<dbReference type="EMBL" id="JAZDUA010000402">
    <property type="protein sequence ID" value="KAK7793094.1"/>
    <property type="molecule type" value="Genomic_DNA"/>
</dbReference>
<dbReference type="Proteomes" id="UP001378592">
    <property type="component" value="Unassembled WGS sequence"/>
</dbReference>
<dbReference type="InterPro" id="IPR011011">
    <property type="entry name" value="Znf_FYVE_PHD"/>
</dbReference>
<reference evidence="1 2" key="1">
    <citation type="submission" date="2024-03" db="EMBL/GenBank/DDBJ databases">
        <title>The genome assembly and annotation of the cricket Gryllus longicercus Weissman &amp; Gray.</title>
        <authorList>
            <person name="Szrajer S."/>
            <person name="Gray D."/>
            <person name="Ylla G."/>
        </authorList>
    </citation>
    <scope>NUCLEOTIDE SEQUENCE [LARGE SCALE GENOMIC DNA]</scope>
    <source>
        <strain evidence="1">DAG 2021-001</strain>
        <tissue evidence="1">Whole body minus gut</tissue>
    </source>
</reference>
<comment type="caution">
    <text evidence="1">The sequence shown here is derived from an EMBL/GenBank/DDBJ whole genome shotgun (WGS) entry which is preliminary data.</text>
</comment>
<evidence type="ECO:0008006" key="3">
    <source>
        <dbReference type="Google" id="ProtNLM"/>
    </source>
</evidence>
<gene>
    <name evidence="1" type="ORF">R5R35_004392</name>
</gene>
<proteinExistence type="predicted"/>
<organism evidence="1 2">
    <name type="scientific">Gryllus longicercus</name>
    <dbReference type="NCBI Taxonomy" id="2509291"/>
    <lineage>
        <taxon>Eukaryota</taxon>
        <taxon>Metazoa</taxon>
        <taxon>Ecdysozoa</taxon>
        <taxon>Arthropoda</taxon>
        <taxon>Hexapoda</taxon>
        <taxon>Insecta</taxon>
        <taxon>Pterygota</taxon>
        <taxon>Neoptera</taxon>
        <taxon>Polyneoptera</taxon>
        <taxon>Orthoptera</taxon>
        <taxon>Ensifera</taxon>
        <taxon>Gryllidea</taxon>
        <taxon>Grylloidea</taxon>
        <taxon>Gryllidae</taxon>
        <taxon>Gryllinae</taxon>
        <taxon>Gryllus</taxon>
    </lineage>
</organism>
<dbReference type="AlphaFoldDB" id="A0AAN9VDK3"/>
<accession>A0AAN9VDK3</accession>
<evidence type="ECO:0000313" key="2">
    <source>
        <dbReference type="Proteomes" id="UP001378592"/>
    </source>
</evidence>
<protein>
    <recommendedName>
        <fullName evidence="3">PHD-type domain-containing protein</fullName>
    </recommendedName>
</protein>
<name>A0AAN9VDK3_9ORTH</name>